<dbReference type="GO" id="GO:0003700">
    <property type="term" value="F:DNA-binding transcription factor activity"/>
    <property type="evidence" value="ECO:0007669"/>
    <property type="project" value="InterPro"/>
</dbReference>
<proteinExistence type="inferred from homology"/>
<dbReference type="PANTHER" id="PTHR30346">
    <property type="entry name" value="TRANSCRIPTIONAL DUAL REGULATOR HCAR-RELATED"/>
    <property type="match status" value="1"/>
</dbReference>
<dbReference type="GO" id="GO:0003677">
    <property type="term" value="F:DNA binding"/>
    <property type="evidence" value="ECO:0007669"/>
    <property type="project" value="UniProtKB-KW"/>
</dbReference>
<organism evidence="6 7">
    <name type="scientific">Lelliottia wanjuensis</name>
    <dbReference type="NCBI Taxonomy" id="3050585"/>
    <lineage>
        <taxon>Bacteria</taxon>
        <taxon>Pseudomonadati</taxon>
        <taxon>Pseudomonadota</taxon>
        <taxon>Gammaproteobacteria</taxon>
        <taxon>Enterobacterales</taxon>
        <taxon>Enterobacteriaceae</taxon>
        <taxon>Lelliottia</taxon>
    </lineage>
</organism>
<keyword evidence="3" id="KW-0238">DNA-binding</keyword>
<dbReference type="InterPro" id="IPR036390">
    <property type="entry name" value="WH_DNA-bd_sf"/>
</dbReference>
<evidence type="ECO:0000256" key="2">
    <source>
        <dbReference type="ARBA" id="ARBA00023015"/>
    </source>
</evidence>
<accession>A0AAP4D272</accession>
<dbReference type="PROSITE" id="PS50931">
    <property type="entry name" value="HTH_LYSR"/>
    <property type="match status" value="1"/>
</dbReference>
<sequence>MSKKMRYFMVIMRNKNFGKAAEELCITRSPLSKVLTELEMSLGGKLFSRKHNDLEPTQLAWDCYNRCLPAYQNLLAFEDSLRTNPHDTQMLIYFDISVPQILFHHLQRVFQSENLKFETHRTQLTHEDFSALTYQPNTAVLAFRPLDSEPGLQCDSWHGCHHVILRKRMTDTPSGKPKFFVWRDQHTALYKARIKNILGPKGIDPEFIEHNHDLFTLLSFVRAGKGMCVSSEKMAQIFRLEGIEVEHIETSYIRCFVYHHADTRQMSLINAFKDLLVEFV</sequence>
<keyword evidence="4" id="KW-0804">Transcription</keyword>
<dbReference type="PANTHER" id="PTHR30346:SF0">
    <property type="entry name" value="HCA OPERON TRANSCRIPTIONAL ACTIVATOR HCAR"/>
    <property type="match status" value="1"/>
</dbReference>
<evidence type="ECO:0000256" key="1">
    <source>
        <dbReference type="ARBA" id="ARBA00009437"/>
    </source>
</evidence>
<dbReference type="SUPFAM" id="SSF46785">
    <property type="entry name" value="Winged helix' DNA-binding domain"/>
    <property type="match status" value="1"/>
</dbReference>
<dbReference type="GO" id="GO:0032993">
    <property type="term" value="C:protein-DNA complex"/>
    <property type="evidence" value="ECO:0007669"/>
    <property type="project" value="TreeGrafter"/>
</dbReference>
<evidence type="ECO:0000256" key="3">
    <source>
        <dbReference type="ARBA" id="ARBA00023125"/>
    </source>
</evidence>
<gene>
    <name evidence="6" type="ORF">QQF32_10955</name>
</gene>
<evidence type="ECO:0000259" key="5">
    <source>
        <dbReference type="PROSITE" id="PS50931"/>
    </source>
</evidence>
<name>A0AAP4D272_9ENTR</name>
<evidence type="ECO:0000256" key="4">
    <source>
        <dbReference type="ARBA" id="ARBA00023163"/>
    </source>
</evidence>
<comment type="similarity">
    <text evidence="1">Belongs to the LysR transcriptional regulatory family.</text>
</comment>
<feature type="domain" description="HTH lysR-type" evidence="5">
    <location>
        <begin position="1"/>
        <end position="57"/>
    </location>
</feature>
<comment type="caution">
    <text evidence="6">The sequence shown here is derived from an EMBL/GenBank/DDBJ whole genome shotgun (WGS) entry which is preliminary data.</text>
</comment>
<keyword evidence="2" id="KW-0805">Transcription regulation</keyword>
<dbReference type="AlphaFoldDB" id="A0AAP4D272"/>
<evidence type="ECO:0000313" key="7">
    <source>
        <dbReference type="Proteomes" id="UP001223214"/>
    </source>
</evidence>
<dbReference type="EMBL" id="JASSOM010000051">
    <property type="protein sequence ID" value="MDK9363714.1"/>
    <property type="molecule type" value="Genomic_DNA"/>
</dbReference>
<dbReference type="Gene3D" id="1.10.10.10">
    <property type="entry name" value="Winged helix-like DNA-binding domain superfamily/Winged helix DNA-binding domain"/>
    <property type="match status" value="1"/>
</dbReference>
<dbReference type="Proteomes" id="UP001223214">
    <property type="component" value="Unassembled WGS sequence"/>
</dbReference>
<dbReference type="InterPro" id="IPR000847">
    <property type="entry name" value="LysR_HTH_N"/>
</dbReference>
<dbReference type="RefSeq" id="WP_285150720.1">
    <property type="nucleotide sequence ID" value="NZ_JASSOM010000051.1"/>
</dbReference>
<dbReference type="Pfam" id="PF00126">
    <property type="entry name" value="HTH_1"/>
    <property type="match status" value="1"/>
</dbReference>
<reference evidence="6 7" key="1">
    <citation type="submission" date="2023-06" db="EMBL/GenBank/DDBJ databases">
        <title>Identification and characterization of antibiotic-resistant Gram-negative bacteria.</title>
        <authorList>
            <person name="Cho G.-S."/>
            <person name="Lee J."/>
            <person name="Tai E."/>
            <person name="Jeong S."/>
            <person name="Kim I."/>
            <person name="Kim B.-E."/>
            <person name="Jeong M.-I."/>
            <person name="Oh K.-K."/>
            <person name="Franz C.M.A.P."/>
        </authorList>
    </citation>
    <scope>NUCLEOTIDE SEQUENCE [LARGE SCALE GENOMIC DNA]</scope>
    <source>
        <strain evidence="6 7">V106_12</strain>
    </source>
</reference>
<dbReference type="InterPro" id="IPR036388">
    <property type="entry name" value="WH-like_DNA-bd_sf"/>
</dbReference>
<protein>
    <submittedName>
        <fullName evidence="6">LysR family transcriptional regulator</fullName>
    </submittedName>
</protein>
<keyword evidence="7" id="KW-1185">Reference proteome</keyword>
<evidence type="ECO:0000313" key="6">
    <source>
        <dbReference type="EMBL" id="MDK9363714.1"/>
    </source>
</evidence>